<dbReference type="SUPFAM" id="SSF46689">
    <property type="entry name" value="Homeodomain-like"/>
    <property type="match status" value="1"/>
</dbReference>
<dbReference type="Gene3D" id="1.10.8.60">
    <property type="match status" value="1"/>
</dbReference>
<dbReference type="EMBL" id="QNUL01000017">
    <property type="protein sequence ID" value="REA59068.1"/>
    <property type="molecule type" value="Genomic_DNA"/>
</dbReference>
<protein>
    <submittedName>
        <fullName evidence="9">Sigma-54-dependent Fis family transcriptional regulator</fullName>
    </submittedName>
</protein>
<dbReference type="InterPro" id="IPR002078">
    <property type="entry name" value="Sigma_54_int"/>
</dbReference>
<dbReference type="InterPro" id="IPR009057">
    <property type="entry name" value="Homeodomain-like_sf"/>
</dbReference>
<dbReference type="GO" id="GO:0006355">
    <property type="term" value="P:regulation of DNA-templated transcription"/>
    <property type="evidence" value="ECO:0007669"/>
    <property type="project" value="InterPro"/>
</dbReference>
<dbReference type="Gene3D" id="1.10.10.60">
    <property type="entry name" value="Homeodomain-like"/>
    <property type="match status" value="1"/>
</dbReference>
<dbReference type="PANTHER" id="PTHR32071">
    <property type="entry name" value="TRANSCRIPTIONAL REGULATORY PROTEIN"/>
    <property type="match status" value="1"/>
</dbReference>
<dbReference type="InterPro" id="IPR058031">
    <property type="entry name" value="AAA_lid_NorR"/>
</dbReference>
<dbReference type="SMART" id="SM00382">
    <property type="entry name" value="AAA"/>
    <property type="match status" value="1"/>
</dbReference>
<gene>
    <name evidence="9" type="ORF">DSL64_19110</name>
</gene>
<dbReference type="GO" id="GO:0043565">
    <property type="term" value="F:sequence-specific DNA binding"/>
    <property type="evidence" value="ECO:0007669"/>
    <property type="project" value="InterPro"/>
</dbReference>
<dbReference type="SMART" id="SM00448">
    <property type="entry name" value="REC"/>
    <property type="match status" value="1"/>
</dbReference>
<evidence type="ECO:0000256" key="3">
    <source>
        <dbReference type="ARBA" id="ARBA00023015"/>
    </source>
</evidence>
<keyword evidence="4" id="KW-0238">DNA-binding</keyword>
<dbReference type="PANTHER" id="PTHR32071:SF81">
    <property type="entry name" value="PROPIONATE CATABOLISM OPERON REGULATORY PROTEIN"/>
    <property type="match status" value="1"/>
</dbReference>
<name>A0A3D8YAY1_9BACT</name>
<dbReference type="CDD" id="cd00009">
    <property type="entry name" value="AAA"/>
    <property type="match status" value="1"/>
</dbReference>
<dbReference type="Pfam" id="PF00158">
    <property type="entry name" value="Sigma54_activat"/>
    <property type="match status" value="1"/>
</dbReference>
<dbReference type="GO" id="GO:0005524">
    <property type="term" value="F:ATP binding"/>
    <property type="evidence" value="ECO:0007669"/>
    <property type="project" value="UniProtKB-KW"/>
</dbReference>
<dbReference type="InterPro" id="IPR025943">
    <property type="entry name" value="Sigma_54_int_dom_ATP-bd_2"/>
</dbReference>
<feature type="modified residue" description="4-aspartylphosphate" evidence="6">
    <location>
        <position position="57"/>
    </location>
</feature>
<dbReference type="OrthoDB" id="9782110at2"/>
<dbReference type="FunFam" id="3.40.50.300:FF:000006">
    <property type="entry name" value="DNA-binding transcriptional regulator NtrC"/>
    <property type="match status" value="1"/>
</dbReference>
<evidence type="ECO:0000256" key="1">
    <source>
        <dbReference type="ARBA" id="ARBA00022741"/>
    </source>
</evidence>
<dbReference type="SUPFAM" id="SSF52172">
    <property type="entry name" value="CheY-like"/>
    <property type="match status" value="1"/>
</dbReference>
<dbReference type="Proteomes" id="UP000256373">
    <property type="component" value="Unassembled WGS sequence"/>
</dbReference>
<keyword evidence="10" id="KW-1185">Reference proteome</keyword>
<dbReference type="Gene3D" id="3.40.50.2300">
    <property type="match status" value="1"/>
</dbReference>
<feature type="domain" description="Response regulatory" evidence="8">
    <location>
        <begin position="3"/>
        <end position="122"/>
    </location>
</feature>
<keyword evidence="3" id="KW-0805">Transcription regulation</keyword>
<dbReference type="InterPro" id="IPR011006">
    <property type="entry name" value="CheY-like_superfamily"/>
</dbReference>
<dbReference type="Pfam" id="PF00072">
    <property type="entry name" value="Response_reg"/>
    <property type="match status" value="1"/>
</dbReference>
<reference evidence="9 10" key="1">
    <citation type="submission" date="2018-07" db="EMBL/GenBank/DDBJ databases">
        <title>Dyadobacter roseus sp. nov., isolated from rose rhizosphere soil.</title>
        <authorList>
            <person name="Chen L."/>
        </authorList>
    </citation>
    <scope>NUCLEOTIDE SEQUENCE [LARGE SCALE GENOMIC DNA]</scope>
    <source>
        <strain evidence="9 10">RS19</strain>
    </source>
</reference>
<dbReference type="PRINTS" id="PR01590">
    <property type="entry name" value="HTHFIS"/>
</dbReference>
<dbReference type="AlphaFoldDB" id="A0A3D8YAY1"/>
<evidence type="ECO:0000256" key="2">
    <source>
        <dbReference type="ARBA" id="ARBA00022840"/>
    </source>
</evidence>
<evidence type="ECO:0000256" key="4">
    <source>
        <dbReference type="ARBA" id="ARBA00023125"/>
    </source>
</evidence>
<keyword evidence="2" id="KW-0067">ATP-binding</keyword>
<dbReference type="Gene3D" id="3.40.50.300">
    <property type="entry name" value="P-loop containing nucleotide triphosphate hydrolases"/>
    <property type="match status" value="1"/>
</dbReference>
<evidence type="ECO:0000259" key="8">
    <source>
        <dbReference type="PROSITE" id="PS50110"/>
    </source>
</evidence>
<comment type="caution">
    <text evidence="9">The sequence shown here is derived from an EMBL/GenBank/DDBJ whole genome shotgun (WGS) entry which is preliminary data.</text>
</comment>
<dbReference type="InterPro" id="IPR025944">
    <property type="entry name" value="Sigma_54_int_dom_CS"/>
</dbReference>
<evidence type="ECO:0000256" key="6">
    <source>
        <dbReference type="PROSITE-ProRule" id="PRU00169"/>
    </source>
</evidence>
<dbReference type="PROSITE" id="PS50110">
    <property type="entry name" value="RESPONSE_REGULATORY"/>
    <property type="match status" value="1"/>
</dbReference>
<dbReference type="InterPro" id="IPR001789">
    <property type="entry name" value="Sig_transdc_resp-reg_receiver"/>
</dbReference>
<dbReference type="PROSITE" id="PS00688">
    <property type="entry name" value="SIGMA54_INTERACT_3"/>
    <property type="match status" value="1"/>
</dbReference>
<keyword evidence="6" id="KW-0597">Phosphoprotein</keyword>
<keyword evidence="1" id="KW-0547">Nucleotide-binding</keyword>
<dbReference type="InterPro" id="IPR027417">
    <property type="entry name" value="P-loop_NTPase"/>
</dbReference>
<evidence type="ECO:0000313" key="10">
    <source>
        <dbReference type="Proteomes" id="UP000256373"/>
    </source>
</evidence>
<dbReference type="InterPro" id="IPR025662">
    <property type="entry name" value="Sigma_54_int_dom_ATP-bd_1"/>
</dbReference>
<sequence>MAHLLLLEDDTTFSKLLNSFLGKHGHQVNVCSTLKDAKVAFRKSIDDHEPFDVLMLDYRLPDGNSVDFLKQLRSEGVRTPAFIMTSFHDVRTAVNAMQNGAFDYITKPVHPEELLMVLGEALQKSAKPSVAQAPVSAKASKKAEQLSNDFIEGRSKISKQLYEYVRLVAPTDMSVIILGESGTGKEHVAKSIHKLSKRSKGPFVAIDCGSLSKDLAASELFGHKKGAFTGALMDKIGQFEAADGGTLFLDEIGNLGYDVQIKLLRALQERIIVPIGSTQPVKVDVRLIAATNEDLITSSANGDFREDLYHRLNEFKIDVPPLRRRGEDLGMFVQHFVDKANEELDRNVQSLSKEVMDVFEKYDWPGNLRELNNVIKRLVLLTKDNIAPLSALPAEMISSLEEAPKSAGSDLKALQETHEKEMIEKVLQEVRYNKSKAAKLLNIDRKTLYYKIEKYHIE</sequence>
<evidence type="ECO:0000256" key="5">
    <source>
        <dbReference type="ARBA" id="ARBA00023163"/>
    </source>
</evidence>
<dbReference type="RefSeq" id="WP_115832525.1">
    <property type="nucleotide sequence ID" value="NZ_QNUL01000017.1"/>
</dbReference>
<dbReference type="InterPro" id="IPR002197">
    <property type="entry name" value="HTH_Fis"/>
</dbReference>
<dbReference type="Pfam" id="PF25601">
    <property type="entry name" value="AAA_lid_14"/>
    <property type="match status" value="1"/>
</dbReference>
<proteinExistence type="predicted"/>
<dbReference type="SUPFAM" id="SSF52540">
    <property type="entry name" value="P-loop containing nucleoside triphosphate hydrolases"/>
    <property type="match status" value="1"/>
</dbReference>
<dbReference type="InterPro" id="IPR003593">
    <property type="entry name" value="AAA+_ATPase"/>
</dbReference>
<dbReference type="PROSITE" id="PS00676">
    <property type="entry name" value="SIGMA54_INTERACT_2"/>
    <property type="match status" value="1"/>
</dbReference>
<evidence type="ECO:0000259" key="7">
    <source>
        <dbReference type="PROSITE" id="PS50045"/>
    </source>
</evidence>
<evidence type="ECO:0000313" key="9">
    <source>
        <dbReference type="EMBL" id="REA59068.1"/>
    </source>
</evidence>
<dbReference type="PROSITE" id="PS00675">
    <property type="entry name" value="SIGMA54_INTERACT_1"/>
    <property type="match status" value="1"/>
</dbReference>
<dbReference type="GO" id="GO:0000160">
    <property type="term" value="P:phosphorelay signal transduction system"/>
    <property type="evidence" value="ECO:0007669"/>
    <property type="project" value="InterPro"/>
</dbReference>
<accession>A0A3D8YAY1</accession>
<dbReference type="Pfam" id="PF02954">
    <property type="entry name" value="HTH_8"/>
    <property type="match status" value="1"/>
</dbReference>
<organism evidence="9 10">
    <name type="scientific">Dyadobacter luteus</name>
    <dbReference type="NCBI Taxonomy" id="2259619"/>
    <lineage>
        <taxon>Bacteria</taxon>
        <taxon>Pseudomonadati</taxon>
        <taxon>Bacteroidota</taxon>
        <taxon>Cytophagia</taxon>
        <taxon>Cytophagales</taxon>
        <taxon>Spirosomataceae</taxon>
        <taxon>Dyadobacter</taxon>
    </lineage>
</organism>
<feature type="domain" description="Sigma-54 factor interaction" evidence="7">
    <location>
        <begin position="151"/>
        <end position="380"/>
    </location>
</feature>
<keyword evidence="5" id="KW-0804">Transcription</keyword>
<dbReference type="PROSITE" id="PS50045">
    <property type="entry name" value="SIGMA54_INTERACT_4"/>
    <property type="match status" value="1"/>
</dbReference>